<dbReference type="PATRIC" id="fig|1348334.3.peg.2642"/>
<feature type="region of interest" description="Disordered" evidence="1">
    <location>
        <begin position="227"/>
        <end position="246"/>
    </location>
</feature>
<dbReference type="GO" id="GO:0042910">
    <property type="term" value="F:xenobiotic transmembrane transporter activity"/>
    <property type="evidence" value="ECO:0007669"/>
    <property type="project" value="TreeGrafter"/>
</dbReference>
<proteinExistence type="predicted"/>
<sequence length="246" mass="26136">MIARRNETRVNTVQAFITPGVLPSTVLSNFQQALEKSNFELPPGYRYEFGGEYAKRNEAVGNLLVYVPLLVLVMIAVLALSLGSFRQAGIVAAVAIGSVGMAQFSLWALGSVMGFMAIIGTMGLVGIALNDTVIVLSAFNEDPQASRGDARAVVRVVIKATRHVLTTTVTTMAGFVPLLVSGGVFWRPLAIAIAGGIGGSTLLALYFAPAIYLLLHRGDRQSKLRTLSVQPGRTTNGSRNRMNNGG</sequence>
<dbReference type="Gene3D" id="3.30.70.1440">
    <property type="entry name" value="Multidrug efflux transporter AcrB pore domain"/>
    <property type="match status" value="1"/>
</dbReference>
<keyword evidence="2" id="KW-0472">Membrane</keyword>
<keyword evidence="4" id="KW-1185">Reference proteome</keyword>
<accession>U7QH60</accession>
<feature type="transmembrane region" description="Helical" evidence="2">
    <location>
        <begin position="191"/>
        <end position="215"/>
    </location>
</feature>
<dbReference type="EMBL" id="AUZM01000023">
    <property type="protein sequence ID" value="ERT07309.1"/>
    <property type="molecule type" value="Genomic_DNA"/>
</dbReference>
<feature type="transmembrane region" description="Helical" evidence="2">
    <location>
        <begin position="115"/>
        <end position="139"/>
    </location>
</feature>
<dbReference type="SUPFAM" id="SSF82866">
    <property type="entry name" value="Multidrug efflux transporter AcrB transmembrane domain"/>
    <property type="match status" value="1"/>
</dbReference>
<feature type="transmembrane region" description="Helical" evidence="2">
    <location>
        <begin position="160"/>
        <end position="185"/>
    </location>
</feature>
<gene>
    <name evidence="3" type="ORF">M595_2729</name>
</gene>
<organism evidence="3 4">
    <name type="scientific">Lyngbya aestuarii BL J</name>
    <dbReference type="NCBI Taxonomy" id="1348334"/>
    <lineage>
        <taxon>Bacteria</taxon>
        <taxon>Bacillati</taxon>
        <taxon>Cyanobacteriota</taxon>
        <taxon>Cyanophyceae</taxon>
        <taxon>Oscillatoriophycideae</taxon>
        <taxon>Oscillatoriales</taxon>
        <taxon>Microcoleaceae</taxon>
        <taxon>Lyngbya</taxon>
    </lineage>
</organism>
<name>U7QH60_9CYAN</name>
<evidence type="ECO:0000313" key="4">
    <source>
        <dbReference type="Proteomes" id="UP000017127"/>
    </source>
</evidence>
<keyword evidence="2" id="KW-0812">Transmembrane</keyword>
<reference evidence="3 4" key="1">
    <citation type="journal article" date="2013" name="Front. Microbiol.">
        <title>Comparative genomic analyses of the cyanobacterium, Lyngbya aestuarii BL J, a powerful hydrogen producer.</title>
        <authorList>
            <person name="Kothari A."/>
            <person name="Vaughn M."/>
            <person name="Garcia-Pichel F."/>
        </authorList>
    </citation>
    <scope>NUCLEOTIDE SEQUENCE [LARGE SCALE GENOMIC DNA]</scope>
    <source>
        <strain evidence="3 4">BL J</strain>
    </source>
</reference>
<dbReference type="Proteomes" id="UP000017127">
    <property type="component" value="Unassembled WGS sequence"/>
</dbReference>
<evidence type="ECO:0000313" key="3">
    <source>
        <dbReference type="EMBL" id="ERT07309.1"/>
    </source>
</evidence>
<keyword evidence="2" id="KW-1133">Transmembrane helix</keyword>
<feature type="transmembrane region" description="Helical" evidence="2">
    <location>
        <begin position="63"/>
        <end position="82"/>
    </location>
</feature>
<dbReference type="PANTHER" id="PTHR32063">
    <property type="match status" value="1"/>
</dbReference>
<dbReference type="Gene3D" id="1.20.1640.10">
    <property type="entry name" value="Multidrug efflux transporter AcrB transmembrane domain"/>
    <property type="match status" value="1"/>
</dbReference>
<protein>
    <submittedName>
        <fullName evidence="3">MMPL family protein</fullName>
    </submittedName>
</protein>
<dbReference type="AlphaFoldDB" id="U7QH60"/>
<evidence type="ECO:0000256" key="1">
    <source>
        <dbReference type="SAM" id="MobiDB-lite"/>
    </source>
</evidence>
<dbReference type="Pfam" id="PF00873">
    <property type="entry name" value="ACR_tran"/>
    <property type="match status" value="1"/>
</dbReference>
<dbReference type="PANTHER" id="PTHR32063:SF18">
    <property type="entry name" value="CATION EFFLUX SYSTEM PROTEIN"/>
    <property type="match status" value="1"/>
</dbReference>
<comment type="caution">
    <text evidence="3">The sequence shown here is derived from an EMBL/GenBank/DDBJ whole genome shotgun (WGS) entry which is preliminary data.</text>
</comment>
<dbReference type="RefSeq" id="WP_023066482.1">
    <property type="nucleotide sequence ID" value="NZ_AUZM01000023.1"/>
</dbReference>
<evidence type="ECO:0000256" key="2">
    <source>
        <dbReference type="SAM" id="Phobius"/>
    </source>
</evidence>
<dbReference type="GO" id="GO:0005886">
    <property type="term" value="C:plasma membrane"/>
    <property type="evidence" value="ECO:0007669"/>
    <property type="project" value="TreeGrafter"/>
</dbReference>
<dbReference type="InterPro" id="IPR001036">
    <property type="entry name" value="Acrflvin-R"/>
</dbReference>